<dbReference type="EMBL" id="CAXAMN010006569">
    <property type="protein sequence ID" value="CAK9018161.1"/>
    <property type="molecule type" value="Genomic_DNA"/>
</dbReference>
<sequence length="266" mass="30079">MGFASCNAKFLARSLAAFPAVLHQLNSQNISRRDRFQGPLTCSTEPTRGLTEGVSISIPETVCPKLANTLQARVLKQGRLFDCTFFASKPEFDDAWTWSWGLLSVTSISRSCRQYEKRQKTTADSSNRLHDKDRVESKWGLKELGDSSCEFYDSAGELVACGYEAIVYGDHGPYIEFNEDQIHWPTFCQHKLKGPDRTHFEHYNKDVSIKLYDQFQTVANQPNPPPDNPFSTANNRPDGYADYRPGKLYISCDLFFSAGGRMYGPE</sequence>
<organism evidence="1 2">
    <name type="scientific">Durusdinium trenchii</name>
    <dbReference type="NCBI Taxonomy" id="1381693"/>
    <lineage>
        <taxon>Eukaryota</taxon>
        <taxon>Sar</taxon>
        <taxon>Alveolata</taxon>
        <taxon>Dinophyceae</taxon>
        <taxon>Suessiales</taxon>
        <taxon>Symbiodiniaceae</taxon>
        <taxon>Durusdinium</taxon>
    </lineage>
</organism>
<gene>
    <name evidence="1" type="ORF">CCMP2556_LOCUS13160</name>
</gene>
<accession>A0ABP0JUK3</accession>
<reference evidence="1 2" key="1">
    <citation type="submission" date="2024-02" db="EMBL/GenBank/DDBJ databases">
        <authorList>
            <person name="Chen Y."/>
            <person name="Shah S."/>
            <person name="Dougan E. K."/>
            <person name="Thang M."/>
            <person name="Chan C."/>
        </authorList>
    </citation>
    <scope>NUCLEOTIDE SEQUENCE [LARGE SCALE GENOMIC DNA]</scope>
</reference>
<comment type="caution">
    <text evidence="1">The sequence shown here is derived from an EMBL/GenBank/DDBJ whole genome shotgun (WGS) entry which is preliminary data.</text>
</comment>
<name>A0ABP0JUK3_9DINO</name>
<evidence type="ECO:0000313" key="2">
    <source>
        <dbReference type="Proteomes" id="UP001642484"/>
    </source>
</evidence>
<evidence type="ECO:0000313" key="1">
    <source>
        <dbReference type="EMBL" id="CAK9018161.1"/>
    </source>
</evidence>
<dbReference type="Proteomes" id="UP001642484">
    <property type="component" value="Unassembled WGS sequence"/>
</dbReference>
<protein>
    <submittedName>
        <fullName evidence="1">Uncharacterized protein</fullName>
    </submittedName>
</protein>
<proteinExistence type="predicted"/>
<keyword evidence="2" id="KW-1185">Reference proteome</keyword>